<keyword evidence="2" id="KW-1185">Reference proteome</keyword>
<proteinExistence type="predicted"/>
<comment type="caution">
    <text evidence="1">The sequence shown here is derived from an EMBL/GenBank/DDBJ whole genome shotgun (WGS) entry which is preliminary data.</text>
</comment>
<sequence>METPISRTALIKLIRRLAEYEQWKRAVFIRDRFQCQLCGARNGRKRVIEADHKQALSSLVKENKITTLAEALGCFALWDITNGRTLCHSCHEQTESYPVQLRRRKTKKKGRKKCVSY</sequence>
<gene>
    <name evidence="1" type="ORF">GO755_29535</name>
</gene>
<evidence type="ECO:0008006" key="3">
    <source>
        <dbReference type="Google" id="ProtNLM"/>
    </source>
</evidence>
<evidence type="ECO:0000313" key="1">
    <source>
        <dbReference type="EMBL" id="MVM34210.1"/>
    </source>
</evidence>
<dbReference type="EMBL" id="WPIN01000015">
    <property type="protein sequence ID" value="MVM34210.1"/>
    <property type="molecule type" value="Genomic_DNA"/>
</dbReference>
<dbReference type="RefSeq" id="WP_157589038.1">
    <property type="nucleotide sequence ID" value="NZ_WPIN01000015.1"/>
</dbReference>
<reference evidence="1 2" key="1">
    <citation type="submission" date="2019-12" db="EMBL/GenBank/DDBJ databases">
        <title>Spirosoma sp. HMF4905 genome sequencing and assembly.</title>
        <authorList>
            <person name="Kang H."/>
            <person name="Cha I."/>
            <person name="Kim H."/>
            <person name="Joh K."/>
        </authorList>
    </citation>
    <scope>NUCLEOTIDE SEQUENCE [LARGE SCALE GENOMIC DNA]</scope>
    <source>
        <strain evidence="1 2">HMF4905</strain>
    </source>
</reference>
<accession>A0A7K1SK85</accession>
<protein>
    <recommendedName>
        <fullName evidence="3">HNH endonuclease</fullName>
    </recommendedName>
</protein>
<organism evidence="1 2">
    <name type="scientific">Spirosoma arboris</name>
    <dbReference type="NCBI Taxonomy" id="2682092"/>
    <lineage>
        <taxon>Bacteria</taxon>
        <taxon>Pseudomonadati</taxon>
        <taxon>Bacteroidota</taxon>
        <taxon>Cytophagia</taxon>
        <taxon>Cytophagales</taxon>
        <taxon>Cytophagaceae</taxon>
        <taxon>Spirosoma</taxon>
    </lineage>
</organism>
<name>A0A7K1SK85_9BACT</name>
<dbReference type="Gene3D" id="1.10.30.50">
    <property type="match status" value="1"/>
</dbReference>
<evidence type="ECO:0000313" key="2">
    <source>
        <dbReference type="Proteomes" id="UP000436006"/>
    </source>
</evidence>
<dbReference type="AlphaFoldDB" id="A0A7K1SK85"/>
<dbReference type="Proteomes" id="UP000436006">
    <property type="component" value="Unassembled WGS sequence"/>
</dbReference>